<dbReference type="AlphaFoldDB" id="A0A0E9VRH8"/>
<name>A0A0E9VRH8_ANGAN</name>
<accession>A0A0E9VRH8</accession>
<organism evidence="1">
    <name type="scientific">Anguilla anguilla</name>
    <name type="common">European freshwater eel</name>
    <name type="synonym">Muraena anguilla</name>
    <dbReference type="NCBI Taxonomy" id="7936"/>
    <lineage>
        <taxon>Eukaryota</taxon>
        <taxon>Metazoa</taxon>
        <taxon>Chordata</taxon>
        <taxon>Craniata</taxon>
        <taxon>Vertebrata</taxon>
        <taxon>Euteleostomi</taxon>
        <taxon>Actinopterygii</taxon>
        <taxon>Neopterygii</taxon>
        <taxon>Teleostei</taxon>
        <taxon>Anguilliformes</taxon>
        <taxon>Anguillidae</taxon>
        <taxon>Anguilla</taxon>
    </lineage>
</organism>
<sequence length="17" mass="2209">MTRVCCYRAIQYLFRER</sequence>
<proteinExistence type="predicted"/>
<reference evidence="1" key="1">
    <citation type="submission" date="2014-11" db="EMBL/GenBank/DDBJ databases">
        <authorList>
            <person name="Amaro Gonzalez C."/>
        </authorList>
    </citation>
    <scope>NUCLEOTIDE SEQUENCE</scope>
</reference>
<evidence type="ECO:0000313" key="1">
    <source>
        <dbReference type="EMBL" id="JAH79868.1"/>
    </source>
</evidence>
<protein>
    <submittedName>
        <fullName evidence="1">Uncharacterized protein</fullName>
    </submittedName>
</protein>
<dbReference type="EMBL" id="GBXM01028709">
    <property type="protein sequence ID" value="JAH79868.1"/>
    <property type="molecule type" value="Transcribed_RNA"/>
</dbReference>
<reference evidence="1" key="2">
    <citation type="journal article" date="2015" name="Fish Shellfish Immunol.">
        <title>Early steps in the European eel (Anguilla anguilla)-Vibrio vulnificus interaction in the gills: Role of the RtxA13 toxin.</title>
        <authorList>
            <person name="Callol A."/>
            <person name="Pajuelo D."/>
            <person name="Ebbesson L."/>
            <person name="Teles M."/>
            <person name="MacKenzie S."/>
            <person name="Amaro C."/>
        </authorList>
    </citation>
    <scope>NUCLEOTIDE SEQUENCE</scope>
</reference>